<dbReference type="SMART" id="SM00073">
    <property type="entry name" value="HPT"/>
    <property type="match status" value="1"/>
</dbReference>
<dbReference type="KEGG" id="bvz:BRAD3257_0444"/>
<protein>
    <submittedName>
        <fullName evidence="4">HPt domain-containing protein</fullName>
    </submittedName>
</protein>
<evidence type="ECO:0000313" key="4">
    <source>
        <dbReference type="EMBL" id="SPP91610.1"/>
    </source>
</evidence>
<dbReference type="EMBL" id="LS398110">
    <property type="protein sequence ID" value="SPP91610.1"/>
    <property type="molecule type" value="Genomic_DNA"/>
</dbReference>
<feature type="modified residue" description="Phosphohistidine" evidence="2">
    <location>
        <position position="71"/>
    </location>
</feature>
<evidence type="ECO:0000259" key="3">
    <source>
        <dbReference type="PROSITE" id="PS50894"/>
    </source>
</evidence>
<proteinExistence type="predicted"/>
<dbReference type="InterPro" id="IPR036641">
    <property type="entry name" value="HPT_dom_sf"/>
</dbReference>
<accession>A0A2U3PR51</accession>
<name>A0A2U3PR51_9BRAD</name>
<feature type="domain" description="HPt" evidence="3">
    <location>
        <begin position="32"/>
        <end position="125"/>
    </location>
</feature>
<keyword evidence="2" id="KW-0597">Phosphoprotein</keyword>
<keyword evidence="1" id="KW-0902">Two-component regulatory system</keyword>
<dbReference type="AlphaFoldDB" id="A0A2U3PR51"/>
<evidence type="ECO:0000313" key="5">
    <source>
        <dbReference type="Proteomes" id="UP000246085"/>
    </source>
</evidence>
<sequence>MFDVTVAPAQKALDAEPAREPRAYEALVREIGEDGASEVRDVFWSETCVRLQLFRTLSPLQHHARIAREAHSLKSAAGTFGYVRLAALALRLEKTTEGLGETEFRVLLDRMDAAYAAARAQEPPRKIRRTSTVWDF</sequence>
<evidence type="ECO:0000256" key="1">
    <source>
        <dbReference type="ARBA" id="ARBA00023012"/>
    </source>
</evidence>
<organism evidence="4 5">
    <name type="scientific">Bradyrhizobium vignae</name>
    <dbReference type="NCBI Taxonomy" id="1549949"/>
    <lineage>
        <taxon>Bacteria</taxon>
        <taxon>Pseudomonadati</taxon>
        <taxon>Pseudomonadota</taxon>
        <taxon>Alphaproteobacteria</taxon>
        <taxon>Hyphomicrobiales</taxon>
        <taxon>Nitrobacteraceae</taxon>
        <taxon>Bradyrhizobium</taxon>
    </lineage>
</organism>
<dbReference type="InterPro" id="IPR008207">
    <property type="entry name" value="Sig_transdc_His_kin_Hpt_dom"/>
</dbReference>
<dbReference type="Gene3D" id="1.20.120.160">
    <property type="entry name" value="HPT domain"/>
    <property type="match status" value="1"/>
</dbReference>
<dbReference type="PROSITE" id="PS50894">
    <property type="entry name" value="HPT"/>
    <property type="match status" value="1"/>
</dbReference>
<evidence type="ECO:0000256" key="2">
    <source>
        <dbReference type="PROSITE-ProRule" id="PRU00110"/>
    </source>
</evidence>
<reference evidence="4 5" key="1">
    <citation type="submission" date="2018-03" db="EMBL/GenBank/DDBJ databases">
        <authorList>
            <person name="Gully D."/>
        </authorList>
    </citation>
    <scope>NUCLEOTIDE SEQUENCE [LARGE SCALE GENOMIC DNA]</scope>
    <source>
        <strain evidence="4">ORS3257</strain>
    </source>
</reference>
<dbReference type="Proteomes" id="UP000246085">
    <property type="component" value="Chromosome BRAD3257"/>
</dbReference>
<dbReference type="GO" id="GO:0004672">
    <property type="term" value="F:protein kinase activity"/>
    <property type="evidence" value="ECO:0007669"/>
    <property type="project" value="UniProtKB-ARBA"/>
</dbReference>
<dbReference type="Pfam" id="PF01627">
    <property type="entry name" value="Hpt"/>
    <property type="match status" value="1"/>
</dbReference>
<gene>
    <name evidence="4" type="ORF">BRAD3257_0444</name>
</gene>
<dbReference type="GO" id="GO:0000160">
    <property type="term" value="P:phosphorelay signal transduction system"/>
    <property type="evidence" value="ECO:0007669"/>
    <property type="project" value="UniProtKB-KW"/>
</dbReference>
<dbReference type="SUPFAM" id="SSF47226">
    <property type="entry name" value="Histidine-containing phosphotransfer domain, HPT domain"/>
    <property type="match status" value="1"/>
</dbReference>
<dbReference type="RefSeq" id="WP_122400446.1">
    <property type="nucleotide sequence ID" value="NZ_LS398110.1"/>
</dbReference>